<name>A0AAW8YIZ8_PEDAC</name>
<evidence type="ECO:0000256" key="1">
    <source>
        <dbReference type="ARBA" id="ARBA00022448"/>
    </source>
</evidence>
<dbReference type="PANTHER" id="PTHR47738:SF2">
    <property type="entry name" value="PTS SYSTEM FRUCTOSE-LIKE EIIA COMPONENT"/>
    <property type="match status" value="1"/>
</dbReference>
<dbReference type="PANTHER" id="PTHR47738">
    <property type="entry name" value="PTS SYSTEM FRUCTOSE-LIKE EIIA COMPONENT-RELATED"/>
    <property type="match status" value="1"/>
</dbReference>
<dbReference type="InterPro" id="IPR004715">
    <property type="entry name" value="PTS_IIA_fruc"/>
</dbReference>
<evidence type="ECO:0000259" key="6">
    <source>
        <dbReference type="PROSITE" id="PS51094"/>
    </source>
</evidence>
<dbReference type="EMBL" id="JAWJAV010000005">
    <property type="protein sequence ID" value="MDV2621810.1"/>
    <property type="molecule type" value="Genomic_DNA"/>
</dbReference>
<dbReference type="AlphaFoldDB" id="A0AAW8YIZ8"/>
<dbReference type="InterPro" id="IPR051541">
    <property type="entry name" value="PTS_SugarTrans_NitroReg"/>
</dbReference>
<dbReference type="PROSITE" id="PS51094">
    <property type="entry name" value="PTS_EIIA_TYPE_2"/>
    <property type="match status" value="1"/>
</dbReference>
<gene>
    <name evidence="7" type="ORF">R0G89_08720</name>
</gene>
<reference evidence="7" key="1">
    <citation type="journal article" date="2023" name="PeerJ">
        <title>Selection and evaluation of lactic acid bacteria from chicken feces in Thailand as potential probiotics.</title>
        <authorList>
            <person name="Khurajog B."/>
            <person name="Disastra Y."/>
            <person name="Lawwyne L.D."/>
            <person name="Sirichokchatchawan W."/>
            <person name="Niyomtham W."/>
            <person name="Yindee J."/>
            <person name="Hampson D.J."/>
            <person name="Prapasarakul N."/>
        </authorList>
    </citation>
    <scope>NUCLEOTIDE SEQUENCE</scope>
    <source>
        <strain evidence="7">BF9</strain>
    </source>
</reference>
<protein>
    <submittedName>
        <fullName evidence="7">PTS sugar transporter subunit IIA</fullName>
    </submittedName>
</protein>
<comment type="caution">
    <text evidence="7">The sequence shown here is derived from an EMBL/GenBank/DDBJ whole genome shotgun (WGS) entry which is preliminary data.</text>
</comment>
<keyword evidence="2" id="KW-0597">Phosphoprotein</keyword>
<organism evidence="7 8">
    <name type="scientific">Pediococcus acidilactici</name>
    <dbReference type="NCBI Taxonomy" id="1254"/>
    <lineage>
        <taxon>Bacteria</taxon>
        <taxon>Bacillati</taxon>
        <taxon>Bacillota</taxon>
        <taxon>Bacilli</taxon>
        <taxon>Lactobacillales</taxon>
        <taxon>Lactobacillaceae</taxon>
        <taxon>Pediococcus</taxon>
        <taxon>Pediococcus acidilactici group</taxon>
    </lineage>
</organism>
<evidence type="ECO:0000256" key="5">
    <source>
        <dbReference type="ARBA" id="ARBA00022683"/>
    </source>
</evidence>
<dbReference type="Pfam" id="PF00359">
    <property type="entry name" value="PTS_EIIA_2"/>
    <property type="match status" value="1"/>
</dbReference>
<dbReference type="NCBIfam" id="TIGR00848">
    <property type="entry name" value="fruA"/>
    <property type="match status" value="1"/>
</dbReference>
<sequence>MEKTILNQVIDEKLIEMNLKSNTKEGVIRELSKRLYEQGNINDLEVFVEDVLLREKEGITGLGQGVAIPHGKSKSVINTTIAIGKSEHDIPWETLDETPIRVVILFAVRDTDASTVHIKLLQNVARFLSDDDFINDLHNAETKDDLLKLLKNSKEGDG</sequence>
<evidence type="ECO:0000256" key="4">
    <source>
        <dbReference type="ARBA" id="ARBA00022679"/>
    </source>
</evidence>
<keyword evidence="3 7" id="KW-0762">Sugar transport</keyword>
<reference evidence="7" key="2">
    <citation type="submission" date="2023-10" db="EMBL/GenBank/DDBJ databases">
        <authorList>
            <person name="Khurajog B."/>
        </authorList>
    </citation>
    <scope>NUCLEOTIDE SEQUENCE</scope>
    <source>
        <strain evidence="7">BF9</strain>
    </source>
</reference>
<keyword evidence="4" id="KW-0808">Transferase</keyword>
<dbReference type="GO" id="GO:0009401">
    <property type="term" value="P:phosphoenolpyruvate-dependent sugar phosphotransferase system"/>
    <property type="evidence" value="ECO:0007669"/>
    <property type="project" value="UniProtKB-KW"/>
</dbReference>
<evidence type="ECO:0000313" key="7">
    <source>
        <dbReference type="EMBL" id="MDV2621810.1"/>
    </source>
</evidence>
<proteinExistence type="predicted"/>
<dbReference type="Proteomes" id="UP001280897">
    <property type="component" value="Unassembled WGS sequence"/>
</dbReference>
<dbReference type="InterPro" id="IPR016152">
    <property type="entry name" value="PTrfase/Anion_transptr"/>
</dbReference>
<evidence type="ECO:0000256" key="2">
    <source>
        <dbReference type="ARBA" id="ARBA00022553"/>
    </source>
</evidence>
<keyword evidence="5" id="KW-0598">Phosphotransferase system</keyword>
<evidence type="ECO:0000256" key="3">
    <source>
        <dbReference type="ARBA" id="ARBA00022597"/>
    </source>
</evidence>
<dbReference type="CDD" id="cd00211">
    <property type="entry name" value="PTS_IIA_fru"/>
    <property type="match status" value="1"/>
</dbReference>
<feature type="domain" description="PTS EIIA type-2" evidence="6">
    <location>
        <begin position="8"/>
        <end position="153"/>
    </location>
</feature>
<dbReference type="Gene3D" id="3.40.930.10">
    <property type="entry name" value="Mannitol-specific EII, Chain A"/>
    <property type="match status" value="1"/>
</dbReference>
<dbReference type="PROSITE" id="PS00372">
    <property type="entry name" value="PTS_EIIA_TYPE_2_HIS"/>
    <property type="match status" value="1"/>
</dbReference>
<evidence type="ECO:0000313" key="8">
    <source>
        <dbReference type="Proteomes" id="UP001280897"/>
    </source>
</evidence>
<dbReference type="GO" id="GO:0016020">
    <property type="term" value="C:membrane"/>
    <property type="evidence" value="ECO:0007669"/>
    <property type="project" value="InterPro"/>
</dbReference>
<accession>A0AAW8YIZ8</accession>
<dbReference type="SUPFAM" id="SSF55804">
    <property type="entry name" value="Phoshotransferase/anion transport protein"/>
    <property type="match status" value="1"/>
</dbReference>
<dbReference type="GO" id="GO:0008982">
    <property type="term" value="F:protein-N(PI)-phosphohistidine-sugar phosphotransferase activity"/>
    <property type="evidence" value="ECO:0007669"/>
    <property type="project" value="InterPro"/>
</dbReference>
<dbReference type="InterPro" id="IPR002178">
    <property type="entry name" value="PTS_EIIA_type-2_dom"/>
</dbReference>
<keyword evidence="1" id="KW-0813">Transport</keyword>
<dbReference type="RefSeq" id="WP_008841715.1">
    <property type="nucleotide sequence ID" value="NZ_CP066046.1"/>
</dbReference>